<reference evidence="1 2" key="1">
    <citation type="submission" date="2018-08" db="EMBL/GenBank/DDBJ databases">
        <title>A genome reference for cultivated species of the human gut microbiota.</title>
        <authorList>
            <person name="Zou Y."/>
            <person name="Xue W."/>
            <person name="Luo G."/>
        </authorList>
    </citation>
    <scope>NUCLEOTIDE SEQUENCE [LARGE SCALE GENOMIC DNA]</scope>
    <source>
        <strain evidence="1 2">AF14-49</strain>
    </source>
</reference>
<proteinExistence type="predicted"/>
<gene>
    <name evidence="1" type="ORF">DWW18_02385</name>
</gene>
<accession>A0A412X635</accession>
<dbReference type="GeneID" id="86889653"/>
<dbReference type="AlphaFoldDB" id="A0A412X635"/>
<dbReference type="Proteomes" id="UP000283589">
    <property type="component" value="Unassembled WGS sequence"/>
</dbReference>
<evidence type="ECO:0000313" key="2">
    <source>
        <dbReference type="Proteomes" id="UP000283589"/>
    </source>
</evidence>
<dbReference type="EMBL" id="QRZA01000002">
    <property type="protein sequence ID" value="RGV36280.1"/>
    <property type="molecule type" value="Genomic_DNA"/>
</dbReference>
<name>A0A412X635_9BACT</name>
<organism evidence="1 2">
    <name type="scientific">Butyricimonas virosa</name>
    <dbReference type="NCBI Taxonomy" id="544645"/>
    <lineage>
        <taxon>Bacteria</taxon>
        <taxon>Pseudomonadati</taxon>
        <taxon>Bacteroidota</taxon>
        <taxon>Bacteroidia</taxon>
        <taxon>Bacteroidales</taxon>
        <taxon>Odoribacteraceae</taxon>
        <taxon>Butyricimonas</taxon>
    </lineage>
</organism>
<protein>
    <submittedName>
        <fullName evidence="1">Uncharacterized protein</fullName>
    </submittedName>
</protein>
<evidence type="ECO:0000313" key="1">
    <source>
        <dbReference type="EMBL" id="RGV36280.1"/>
    </source>
</evidence>
<dbReference type="RefSeq" id="WP_087420093.1">
    <property type="nucleotide sequence ID" value="NZ_CALBWO010000039.1"/>
</dbReference>
<sequence>MELEEILQKEKRNEEYIFLYHENGDWYAYEHSAFYCYSLLGMFDVNWLTTTSGIVEKRIIRIRVNNLDRLLYTSSLQLIRKQSTECVLMCKILCGGFHYWRGMIEMKFQGLQKERV</sequence>
<dbReference type="STRING" id="1121130.GCA_000519105_00211"/>
<comment type="caution">
    <text evidence="1">The sequence shown here is derived from an EMBL/GenBank/DDBJ whole genome shotgun (WGS) entry which is preliminary data.</text>
</comment>